<feature type="region of interest" description="Disordered" evidence="1">
    <location>
        <begin position="57"/>
        <end position="79"/>
    </location>
</feature>
<dbReference type="EMBL" id="BTGU01016767">
    <property type="protein sequence ID" value="GMN72383.1"/>
    <property type="molecule type" value="Genomic_DNA"/>
</dbReference>
<comment type="caution">
    <text evidence="2">The sequence shown here is derived from an EMBL/GenBank/DDBJ whole genome shotgun (WGS) entry which is preliminary data.</text>
</comment>
<reference evidence="2" key="1">
    <citation type="submission" date="2023-07" db="EMBL/GenBank/DDBJ databases">
        <title>draft genome sequence of fig (Ficus carica).</title>
        <authorList>
            <person name="Takahashi T."/>
            <person name="Nishimura K."/>
        </authorList>
    </citation>
    <scope>NUCLEOTIDE SEQUENCE</scope>
</reference>
<sequence>MFQISHMQDARGMSIFHLQSQQNKHSEGTSRSCSIVDHSNCRRDLPTVQVTGMIHSKEEGDDIETAEHVKHVGEKIPAT</sequence>
<evidence type="ECO:0000256" key="1">
    <source>
        <dbReference type="SAM" id="MobiDB-lite"/>
    </source>
</evidence>
<keyword evidence="3" id="KW-1185">Reference proteome</keyword>
<organism evidence="2 3">
    <name type="scientific">Ficus carica</name>
    <name type="common">Common fig</name>
    <dbReference type="NCBI Taxonomy" id="3494"/>
    <lineage>
        <taxon>Eukaryota</taxon>
        <taxon>Viridiplantae</taxon>
        <taxon>Streptophyta</taxon>
        <taxon>Embryophyta</taxon>
        <taxon>Tracheophyta</taxon>
        <taxon>Spermatophyta</taxon>
        <taxon>Magnoliopsida</taxon>
        <taxon>eudicotyledons</taxon>
        <taxon>Gunneridae</taxon>
        <taxon>Pentapetalae</taxon>
        <taxon>rosids</taxon>
        <taxon>fabids</taxon>
        <taxon>Rosales</taxon>
        <taxon>Moraceae</taxon>
        <taxon>Ficeae</taxon>
        <taxon>Ficus</taxon>
    </lineage>
</organism>
<gene>
    <name evidence="2" type="ORF">TIFTF001_055241</name>
</gene>
<name>A0AA88EDC9_FICCA</name>
<evidence type="ECO:0000313" key="2">
    <source>
        <dbReference type="EMBL" id="GMN72383.1"/>
    </source>
</evidence>
<feature type="compositionally biased region" description="Basic and acidic residues" evidence="1">
    <location>
        <begin position="65"/>
        <end position="79"/>
    </location>
</feature>
<proteinExistence type="predicted"/>
<feature type="non-terminal residue" evidence="2">
    <location>
        <position position="1"/>
    </location>
</feature>
<accession>A0AA88EDC9</accession>
<dbReference type="Proteomes" id="UP001187192">
    <property type="component" value="Unassembled WGS sequence"/>
</dbReference>
<evidence type="ECO:0000313" key="3">
    <source>
        <dbReference type="Proteomes" id="UP001187192"/>
    </source>
</evidence>
<dbReference type="AlphaFoldDB" id="A0AA88EDC9"/>
<protein>
    <submittedName>
        <fullName evidence="2">Uncharacterized protein</fullName>
    </submittedName>
</protein>